<evidence type="ECO:0000313" key="2">
    <source>
        <dbReference type="EMBL" id="PZX07578.1"/>
    </source>
</evidence>
<dbReference type="OrthoDB" id="2242851at2"/>
<proteinExistence type="predicted"/>
<gene>
    <name evidence="2" type="ORF">C7437_101697</name>
</gene>
<name>A0A2W7MM55_9BACI</name>
<dbReference type="Gene3D" id="1.10.150.260">
    <property type="entry name" value="YozE SAM-like"/>
    <property type="match status" value="1"/>
</dbReference>
<keyword evidence="3" id="KW-1185">Reference proteome</keyword>
<dbReference type="NCBIfam" id="NF010193">
    <property type="entry name" value="PRK13672.1"/>
    <property type="match status" value="1"/>
</dbReference>
<dbReference type="EMBL" id="QKZI01000001">
    <property type="protein sequence ID" value="PZX07578.1"/>
    <property type="molecule type" value="Genomic_DNA"/>
</dbReference>
<reference evidence="2 3" key="1">
    <citation type="submission" date="2018-06" db="EMBL/GenBank/DDBJ databases">
        <title>Genomic Encyclopedia of Type Strains, Phase IV (KMG-IV): sequencing the most valuable type-strain genomes for metagenomic binning, comparative biology and taxonomic classification.</title>
        <authorList>
            <person name="Goeker M."/>
        </authorList>
    </citation>
    <scope>NUCLEOTIDE SEQUENCE [LARGE SCALE GENOMIC DNA]</scope>
    <source>
        <strain evidence="2 3">DSM 5</strain>
    </source>
</reference>
<organism evidence="2 3">
    <name type="scientific">Psychrobacillus insolitus</name>
    <dbReference type="NCBI Taxonomy" id="1461"/>
    <lineage>
        <taxon>Bacteria</taxon>
        <taxon>Bacillati</taxon>
        <taxon>Bacillota</taxon>
        <taxon>Bacilli</taxon>
        <taxon>Bacillales</taxon>
        <taxon>Bacillaceae</taxon>
        <taxon>Psychrobacillus</taxon>
    </lineage>
</organism>
<dbReference type="Pfam" id="PF06855">
    <property type="entry name" value="YozE_SAM_like"/>
    <property type="match status" value="1"/>
</dbReference>
<dbReference type="InterPro" id="IPR036806">
    <property type="entry name" value="YozE_SAM-like_sf"/>
</dbReference>
<evidence type="ECO:0000313" key="3">
    <source>
        <dbReference type="Proteomes" id="UP000248646"/>
    </source>
</evidence>
<dbReference type="InterPro" id="IPR023089">
    <property type="entry name" value="YozE_SAM-like"/>
</dbReference>
<sequence>MKQSFYLYALKYRGGQMKDNKSQFADTMFHLHDFPKYDSTFDSLSNYIEELAHPEMPAVVFDELWDLYIEENS</sequence>
<dbReference type="RefSeq" id="WP_111438215.1">
    <property type="nucleotide sequence ID" value="NZ_QKZI01000001.1"/>
</dbReference>
<dbReference type="SUPFAM" id="SSF140652">
    <property type="entry name" value="YozE-like"/>
    <property type="match status" value="1"/>
</dbReference>
<comment type="caution">
    <text evidence="2">The sequence shown here is derived from an EMBL/GenBank/DDBJ whole genome shotgun (WGS) entry which is preliminary data.</text>
</comment>
<accession>A0A2W7MM55</accession>
<feature type="domain" description="YozE SAM-like" evidence="1">
    <location>
        <begin position="4"/>
        <end position="70"/>
    </location>
</feature>
<protein>
    <submittedName>
        <fullName evidence="2">Uncharacterized protein YozE (UPF0346 family)</fullName>
    </submittedName>
</protein>
<evidence type="ECO:0000259" key="1">
    <source>
        <dbReference type="Pfam" id="PF06855"/>
    </source>
</evidence>
<dbReference type="AlphaFoldDB" id="A0A2W7MM55"/>
<dbReference type="Proteomes" id="UP000248646">
    <property type="component" value="Unassembled WGS sequence"/>
</dbReference>